<evidence type="ECO:0000256" key="4">
    <source>
        <dbReference type="SAM" id="Coils"/>
    </source>
</evidence>
<dbReference type="EMBL" id="MRWU01000007">
    <property type="protein sequence ID" value="OSX92356.1"/>
    <property type="molecule type" value="Genomic_DNA"/>
</dbReference>
<dbReference type="InterPro" id="IPR050362">
    <property type="entry name" value="Cation-dep_OMT"/>
</dbReference>
<accession>A0A654AI33</accession>
<organism evidence="6 8">
    <name type="scientific">Bacillus mycoides</name>
    <dbReference type="NCBI Taxonomy" id="1405"/>
    <lineage>
        <taxon>Bacteria</taxon>
        <taxon>Bacillati</taxon>
        <taxon>Bacillota</taxon>
        <taxon>Bacilli</taxon>
        <taxon>Bacillales</taxon>
        <taxon>Bacillaceae</taxon>
        <taxon>Bacillus</taxon>
        <taxon>Bacillus cereus group</taxon>
    </lineage>
</organism>
<dbReference type="InterPro" id="IPR002935">
    <property type="entry name" value="SAM_O-MeTrfase"/>
</dbReference>
<dbReference type="CDD" id="cd02440">
    <property type="entry name" value="AdoMet_MTases"/>
    <property type="match status" value="1"/>
</dbReference>
<evidence type="ECO:0000313" key="5">
    <source>
        <dbReference type="EMBL" id="OSX92356.1"/>
    </source>
</evidence>
<reference evidence="5 7" key="1">
    <citation type="submission" date="2016-12" db="EMBL/GenBank/DDBJ databases">
        <title>Genome Sequences of Twelve Sporeforming Bacillus Species Isolated from Foods.</title>
        <authorList>
            <person name="De Jong A."/>
            <person name="Holsappel S."/>
            <person name="Kuipers O.P."/>
        </authorList>
    </citation>
    <scope>NUCLEOTIDE SEQUENCE [LARGE SCALE GENOMIC DNA]</scope>
    <source>
        <strain evidence="5 7">S3E15</strain>
    </source>
</reference>
<dbReference type="KEGG" id="bww:bwei_2574"/>
<feature type="coiled-coil region" evidence="4">
    <location>
        <begin position="18"/>
        <end position="45"/>
    </location>
</feature>
<evidence type="ECO:0000313" key="6">
    <source>
        <dbReference type="EMBL" id="VXC67578.1"/>
    </source>
</evidence>
<sequence>MYFFIILLGKAMEKMNTLDSLLLQLEQYGEEHDRHKEKREEKLRNISREMGQFLSVLVKGCNAKKILEIGTSNGYSTLWLANAVEETNGNVITVELSSERVGEALGNFERANLTQRIDIHNQEAGAFLDSQVDRSFDFIFLDSERTQYMWWWEHIKRILEPKGFLVIDNATSHAGELAGFIKMIEEDVTFETVLLAFQKGAFVARKNN</sequence>
<keyword evidence="1 6" id="KW-0489">Methyltransferase</keyword>
<dbReference type="Proteomes" id="UP000194131">
    <property type="component" value="Unassembled WGS sequence"/>
</dbReference>
<evidence type="ECO:0000313" key="8">
    <source>
        <dbReference type="Proteomes" id="UP000437562"/>
    </source>
</evidence>
<protein>
    <submittedName>
        <fullName evidence="5">Caffeoyl-CoA O-methyltransferase</fullName>
        <ecNumber evidence="5">2.1.1.104</ecNumber>
    </submittedName>
    <submittedName>
        <fullName evidence="6">O-methyltransferase family 3</fullName>
    </submittedName>
</protein>
<dbReference type="PANTHER" id="PTHR10509">
    <property type="entry name" value="O-METHYLTRANSFERASE-RELATED"/>
    <property type="match status" value="1"/>
</dbReference>
<evidence type="ECO:0000313" key="7">
    <source>
        <dbReference type="Proteomes" id="UP000194131"/>
    </source>
</evidence>
<dbReference type="OMA" id="LWKDLYV"/>
<gene>
    <name evidence="6" type="ORF">BACI71_50010</name>
    <name evidence="5" type="ORF">S3E15_05337</name>
</gene>
<dbReference type="AlphaFoldDB" id="A0A0D6SB73"/>
<dbReference type="Proteomes" id="UP000437562">
    <property type="component" value="Unassembled WGS sequence"/>
</dbReference>
<accession>A0A0D6SB73</accession>
<dbReference type="EMBL" id="CABWMC010000030">
    <property type="protein sequence ID" value="VXC67578.1"/>
    <property type="molecule type" value="Genomic_DNA"/>
</dbReference>
<accession>C2PW02</accession>
<keyword evidence="3" id="KW-0949">S-adenosyl-L-methionine</keyword>
<reference evidence="6 8" key="2">
    <citation type="submission" date="2019-10" db="EMBL/GenBank/DDBJ databases">
        <authorList>
            <person name="Karimi E."/>
        </authorList>
    </citation>
    <scope>NUCLEOTIDE SEQUENCE [LARGE SCALE GENOMIC DNA]</scope>
    <source>
        <strain evidence="6">Bacillus sp. 71</strain>
    </source>
</reference>
<name>A0A0D6SB73_BACMY</name>
<dbReference type="GO" id="GO:0042409">
    <property type="term" value="F:caffeoyl-CoA O-methyltransferase activity"/>
    <property type="evidence" value="ECO:0007669"/>
    <property type="project" value="UniProtKB-EC"/>
</dbReference>
<evidence type="ECO:0000256" key="2">
    <source>
        <dbReference type="ARBA" id="ARBA00022679"/>
    </source>
</evidence>
<evidence type="ECO:0000256" key="3">
    <source>
        <dbReference type="ARBA" id="ARBA00022691"/>
    </source>
</evidence>
<dbReference type="SUPFAM" id="SSF53335">
    <property type="entry name" value="S-adenosyl-L-methionine-dependent methyltransferases"/>
    <property type="match status" value="1"/>
</dbReference>
<keyword evidence="4" id="KW-0175">Coiled coil</keyword>
<dbReference type="PANTHER" id="PTHR10509:SF14">
    <property type="entry name" value="CAFFEOYL-COA O-METHYLTRANSFERASE 3-RELATED"/>
    <property type="match status" value="1"/>
</dbReference>
<dbReference type="Gene3D" id="3.40.50.150">
    <property type="entry name" value="Vaccinia Virus protein VP39"/>
    <property type="match status" value="1"/>
</dbReference>
<evidence type="ECO:0000256" key="1">
    <source>
        <dbReference type="ARBA" id="ARBA00022603"/>
    </source>
</evidence>
<keyword evidence="2 6" id="KW-0808">Transferase</keyword>
<dbReference type="EC" id="2.1.1.104" evidence="5"/>
<dbReference type="Pfam" id="PF01596">
    <property type="entry name" value="Methyltransf_3"/>
    <property type="match status" value="1"/>
</dbReference>
<accession>A0A0A0WPZ0</accession>
<dbReference type="PROSITE" id="PS51682">
    <property type="entry name" value="SAM_OMT_I"/>
    <property type="match status" value="1"/>
</dbReference>
<proteinExistence type="predicted"/>
<dbReference type="InterPro" id="IPR029063">
    <property type="entry name" value="SAM-dependent_MTases_sf"/>
</dbReference>
<dbReference type="GO" id="GO:0032259">
    <property type="term" value="P:methylation"/>
    <property type="evidence" value="ECO:0007669"/>
    <property type="project" value="UniProtKB-KW"/>
</dbReference>